<geneLocation type="plasmid" evidence="2 3">
    <name>pTT6-1</name>
</geneLocation>
<accession>A0ABX7BE67</accession>
<proteinExistence type="predicted"/>
<keyword evidence="2" id="KW-0614">Plasmid</keyword>
<dbReference type="Proteomes" id="UP000595197">
    <property type="component" value="Plasmid pTT6-1"/>
</dbReference>
<protein>
    <submittedName>
        <fullName evidence="2">Uncharacterized protein</fullName>
    </submittedName>
</protein>
<reference evidence="2" key="1">
    <citation type="submission" date="2021-02" db="EMBL/GenBank/DDBJ databases">
        <title>Skermanella TT6 skin isolate.</title>
        <authorList>
            <person name="Lee K."/>
            <person name="Ganzorig M."/>
        </authorList>
    </citation>
    <scope>NUCLEOTIDE SEQUENCE</scope>
    <source>
        <strain evidence="2">TT6</strain>
    </source>
</reference>
<organism evidence="2 3">
    <name type="scientific">Skermanella cutis</name>
    <dbReference type="NCBI Taxonomy" id="2775420"/>
    <lineage>
        <taxon>Bacteria</taxon>
        <taxon>Pseudomonadati</taxon>
        <taxon>Pseudomonadota</taxon>
        <taxon>Alphaproteobacteria</taxon>
        <taxon>Rhodospirillales</taxon>
        <taxon>Azospirillaceae</taxon>
        <taxon>Skermanella</taxon>
    </lineage>
</organism>
<sequence length="111" mass="12156">MAGFSIFFMQSPSFLDHQRILSKSHGRSDCRTLLGMTAMPSDNHIRSMLDGNDPVAVDGLFIKVLEAVAAAEDLAAAFRRCTLSVLRAPADHHRPYPLPLLEEPDGGHCQP</sequence>
<dbReference type="RefSeq" id="WP_201081830.1">
    <property type="nucleotide sequence ID" value="NZ_CP067421.1"/>
</dbReference>
<evidence type="ECO:0000256" key="1">
    <source>
        <dbReference type="SAM" id="MobiDB-lite"/>
    </source>
</evidence>
<dbReference type="EMBL" id="CP067421">
    <property type="protein sequence ID" value="QQP92709.1"/>
    <property type="molecule type" value="Genomic_DNA"/>
</dbReference>
<keyword evidence="3" id="KW-1185">Reference proteome</keyword>
<name>A0ABX7BE67_9PROT</name>
<feature type="region of interest" description="Disordered" evidence="1">
    <location>
        <begin position="92"/>
        <end position="111"/>
    </location>
</feature>
<evidence type="ECO:0000313" key="2">
    <source>
        <dbReference type="EMBL" id="QQP92709.1"/>
    </source>
</evidence>
<gene>
    <name evidence="2" type="ORF">IGS68_30060</name>
</gene>
<evidence type="ECO:0000313" key="3">
    <source>
        <dbReference type="Proteomes" id="UP000595197"/>
    </source>
</evidence>